<gene>
    <name evidence="1" type="ORF">OKJ99_41810</name>
</gene>
<dbReference type="EMBL" id="JAOZYC010000207">
    <property type="protein sequence ID" value="MEB8344031.1"/>
    <property type="molecule type" value="Genomic_DNA"/>
</dbReference>
<comment type="caution">
    <text evidence="1">The sequence shown here is derived from an EMBL/GenBank/DDBJ whole genome shotgun (WGS) entry which is preliminary data.</text>
</comment>
<dbReference type="Proteomes" id="UP001354931">
    <property type="component" value="Unassembled WGS sequence"/>
</dbReference>
<protein>
    <recommendedName>
        <fullName evidence="3">DUF1905 domain-containing protein</fullName>
    </recommendedName>
</protein>
<reference evidence="1 2" key="1">
    <citation type="submission" date="2022-10" db="EMBL/GenBank/DDBJ databases">
        <authorList>
            <person name="Xie J."/>
            <person name="Shen N."/>
        </authorList>
    </citation>
    <scope>NUCLEOTIDE SEQUENCE [LARGE SCALE GENOMIC DNA]</scope>
    <source>
        <strain evidence="1 2">YIM65594</strain>
    </source>
</reference>
<evidence type="ECO:0000313" key="2">
    <source>
        <dbReference type="Proteomes" id="UP001354931"/>
    </source>
</evidence>
<name>A0ABU6FIZ8_9ACTN</name>
<accession>A0ABU6FIZ8</accession>
<evidence type="ECO:0000313" key="1">
    <source>
        <dbReference type="EMBL" id="MEB8344031.1"/>
    </source>
</evidence>
<keyword evidence="2" id="KW-1185">Reference proteome</keyword>
<dbReference type="RefSeq" id="WP_326023875.1">
    <property type="nucleotide sequence ID" value="NZ_JAOZYC010000207.1"/>
</dbReference>
<organism evidence="1 2">
    <name type="scientific">Streptomyces endophyticus</name>
    <dbReference type="NCBI Taxonomy" id="714166"/>
    <lineage>
        <taxon>Bacteria</taxon>
        <taxon>Bacillati</taxon>
        <taxon>Actinomycetota</taxon>
        <taxon>Actinomycetes</taxon>
        <taxon>Kitasatosporales</taxon>
        <taxon>Streptomycetaceae</taxon>
        <taxon>Streptomyces</taxon>
    </lineage>
</organism>
<sequence length="113" mass="11975">MAGIQFDAVRVDGDRGRRVADRLAELTGGDPGPVVEQANGARPMYFLVPVGSTSYKSWPAGVTTLAAGPGRIAYVPIPATKGVTWPLSWRHEPDGDGHFVHARLLCAALHSQG</sequence>
<proteinExistence type="predicted"/>
<evidence type="ECO:0008006" key="3">
    <source>
        <dbReference type="Google" id="ProtNLM"/>
    </source>
</evidence>